<keyword evidence="1" id="KW-0805">Transcription regulation</keyword>
<gene>
    <name evidence="7" type="ORF">EDM56_14765</name>
</gene>
<dbReference type="PANTHER" id="PTHR30204">
    <property type="entry name" value="REDOX-CYCLING DRUG-SENSING TRANSCRIPTIONAL ACTIVATOR SOXR"/>
    <property type="match status" value="1"/>
</dbReference>
<keyword evidence="5" id="KW-0175">Coiled coil</keyword>
<dbReference type="Pfam" id="PF07739">
    <property type="entry name" value="TipAS"/>
    <property type="match status" value="1"/>
</dbReference>
<dbReference type="Proteomes" id="UP000271031">
    <property type="component" value="Unassembled WGS sequence"/>
</dbReference>
<evidence type="ECO:0000313" key="7">
    <source>
        <dbReference type="EMBL" id="RNB86968.1"/>
    </source>
</evidence>
<dbReference type="InterPro" id="IPR009061">
    <property type="entry name" value="DNA-bd_dom_put_sf"/>
</dbReference>
<evidence type="ECO:0000256" key="4">
    <source>
        <dbReference type="ARBA" id="ARBA00023163"/>
    </source>
</evidence>
<dbReference type="InterPro" id="IPR000551">
    <property type="entry name" value="MerR-type_HTH_dom"/>
</dbReference>
<evidence type="ECO:0000256" key="2">
    <source>
        <dbReference type="ARBA" id="ARBA00023125"/>
    </source>
</evidence>
<feature type="coiled-coil region" evidence="5">
    <location>
        <begin position="77"/>
        <end position="104"/>
    </location>
</feature>
<dbReference type="InterPro" id="IPR047057">
    <property type="entry name" value="MerR_fam"/>
</dbReference>
<dbReference type="Gene3D" id="1.10.1660.10">
    <property type="match status" value="1"/>
</dbReference>
<name>A0A3M8DG34_9BACL</name>
<dbReference type="EMBL" id="RHHQ01000012">
    <property type="protein sequence ID" value="RNB86968.1"/>
    <property type="molecule type" value="Genomic_DNA"/>
</dbReference>
<dbReference type="GO" id="GO:0003700">
    <property type="term" value="F:DNA-binding transcription factor activity"/>
    <property type="evidence" value="ECO:0007669"/>
    <property type="project" value="InterPro"/>
</dbReference>
<sequence length="254" mass="29355">MAYKVKAVAELVGISVRTLHHYDEIGLLKPDSTTPTGYRLYTDENLETLQQILFFKEIGFNLQEIKAILDNPAFDRKHALQSHRELLLQKKQRLEEMIRTVDKTIESIEGGSKMETDKMFEGFSMEEIEKHRETYADEARHLYGKEIVDESEKRTSAYTKDDWASINDQWNDIYQQVIAGMPNGPADPQVQAAVARLRAHITANFYDCTPEIFRGLGDLYVQDERFTKNIDKHHPGLAAFLREAMHVYCDRLAE</sequence>
<evidence type="ECO:0000256" key="3">
    <source>
        <dbReference type="ARBA" id="ARBA00023159"/>
    </source>
</evidence>
<dbReference type="GO" id="GO:0003677">
    <property type="term" value="F:DNA binding"/>
    <property type="evidence" value="ECO:0007669"/>
    <property type="project" value="UniProtKB-KW"/>
</dbReference>
<protein>
    <submittedName>
        <fullName evidence="7">MerR family transcriptional regulator</fullName>
    </submittedName>
</protein>
<evidence type="ECO:0000313" key="8">
    <source>
        <dbReference type="Proteomes" id="UP000271031"/>
    </source>
</evidence>
<dbReference type="InterPro" id="IPR012925">
    <property type="entry name" value="TipAS_dom"/>
</dbReference>
<dbReference type="CDD" id="cd01106">
    <property type="entry name" value="HTH_TipAL-Mta"/>
    <property type="match status" value="1"/>
</dbReference>
<organism evidence="7 8">
    <name type="scientific">Brevibacillus fluminis</name>
    <dbReference type="NCBI Taxonomy" id="511487"/>
    <lineage>
        <taxon>Bacteria</taxon>
        <taxon>Bacillati</taxon>
        <taxon>Bacillota</taxon>
        <taxon>Bacilli</taxon>
        <taxon>Bacillales</taxon>
        <taxon>Paenibacillaceae</taxon>
        <taxon>Brevibacillus</taxon>
    </lineage>
</organism>
<accession>A0A3M8DG34</accession>
<keyword evidence="4" id="KW-0804">Transcription</keyword>
<dbReference type="InterPro" id="IPR036244">
    <property type="entry name" value="TipA-like_antibiotic-bd"/>
</dbReference>
<keyword evidence="3" id="KW-0010">Activator</keyword>
<dbReference type="PANTHER" id="PTHR30204:SF90">
    <property type="entry name" value="HTH-TYPE TRANSCRIPTIONAL ACTIVATOR MTA"/>
    <property type="match status" value="1"/>
</dbReference>
<dbReference type="SUPFAM" id="SSF46955">
    <property type="entry name" value="Putative DNA-binding domain"/>
    <property type="match status" value="1"/>
</dbReference>
<keyword evidence="8" id="KW-1185">Reference proteome</keyword>
<dbReference type="AlphaFoldDB" id="A0A3M8DG34"/>
<keyword evidence="2" id="KW-0238">DNA-binding</keyword>
<dbReference type="Gene3D" id="1.10.490.50">
    <property type="entry name" value="Antibiotic binding domain of TipA-like multidrug resistance regulators"/>
    <property type="match status" value="1"/>
</dbReference>
<feature type="domain" description="HTH merR-type" evidence="6">
    <location>
        <begin position="2"/>
        <end position="71"/>
    </location>
</feature>
<evidence type="ECO:0000259" key="6">
    <source>
        <dbReference type="PROSITE" id="PS50937"/>
    </source>
</evidence>
<dbReference type="SUPFAM" id="SSF89082">
    <property type="entry name" value="Antibiotic binding domain of TipA-like multidrug resistance regulators"/>
    <property type="match status" value="1"/>
</dbReference>
<dbReference type="SMART" id="SM00422">
    <property type="entry name" value="HTH_MERR"/>
    <property type="match status" value="1"/>
</dbReference>
<reference evidence="7 8" key="1">
    <citation type="submission" date="2018-10" db="EMBL/GenBank/DDBJ databases">
        <title>Phylogenomics of Brevibacillus.</title>
        <authorList>
            <person name="Dunlap C."/>
        </authorList>
    </citation>
    <scope>NUCLEOTIDE SEQUENCE [LARGE SCALE GENOMIC DNA]</scope>
    <source>
        <strain evidence="7 8">JCM 15716</strain>
    </source>
</reference>
<evidence type="ECO:0000256" key="1">
    <source>
        <dbReference type="ARBA" id="ARBA00023015"/>
    </source>
</evidence>
<dbReference type="RefSeq" id="WP_122918665.1">
    <property type="nucleotide sequence ID" value="NZ_RHHQ01000012.1"/>
</dbReference>
<evidence type="ECO:0000256" key="5">
    <source>
        <dbReference type="SAM" id="Coils"/>
    </source>
</evidence>
<dbReference type="OrthoDB" id="9814833at2"/>
<comment type="caution">
    <text evidence="7">The sequence shown here is derived from an EMBL/GenBank/DDBJ whole genome shotgun (WGS) entry which is preliminary data.</text>
</comment>
<dbReference type="Pfam" id="PF13411">
    <property type="entry name" value="MerR_1"/>
    <property type="match status" value="1"/>
</dbReference>
<dbReference type="PROSITE" id="PS50937">
    <property type="entry name" value="HTH_MERR_2"/>
    <property type="match status" value="1"/>
</dbReference>
<proteinExistence type="predicted"/>